<dbReference type="OrthoDB" id="570124at2"/>
<dbReference type="RefSeq" id="WP_109339187.1">
    <property type="nucleotide sequence ID" value="NZ_CP029347.1"/>
</dbReference>
<evidence type="ECO:0000256" key="8">
    <source>
        <dbReference type="ARBA" id="ARBA00023136"/>
    </source>
</evidence>
<evidence type="ECO:0000259" key="11">
    <source>
        <dbReference type="Pfam" id="PF02254"/>
    </source>
</evidence>
<evidence type="ECO:0000256" key="5">
    <source>
        <dbReference type="ARBA" id="ARBA00022692"/>
    </source>
</evidence>
<dbReference type="InterPro" id="IPR006153">
    <property type="entry name" value="Cation/H_exchanger_TM"/>
</dbReference>
<evidence type="ECO:0000256" key="7">
    <source>
        <dbReference type="ARBA" id="ARBA00023065"/>
    </source>
</evidence>
<feature type="transmembrane region" description="Helical" evidence="9">
    <location>
        <begin position="295"/>
        <end position="312"/>
    </location>
</feature>
<dbReference type="Pfam" id="PF00999">
    <property type="entry name" value="Na_H_Exchanger"/>
    <property type="match status" value="1"/>
</dbReference>
<keyword evidence="3" id="KW-0050">Antiport</keyword>
<comment type="subcellular location">
    <subcellularLocation>
        <location evidence="1">Cell membrane</location>
        <topology evidence="1">Multi-pass membrane protein</topology>
    </subcellularLocation>
</comment>
<dbReference type="Gene3D" id="1.20.1530.20">
    <property type="match status" value="1"/>
</dbReference>
<evidence type="ECO:0000256" key="2">
    <source>
        <dbReference type="ARBA" id="ARBA00022448"/>
    </source>
</evidence>
<evidence type="ECO:0000313" key="13">
    <source>
        <dbReference type="Proteomes" id="UP000245728"/>
    </source>
</evidence>
<gene>
    <name evidence="12" type="ORF">HMF8227_01065</name>
</gene>
<dbReference type="PANTHER" id="PTHR32507">
    <property type="entry name" value="NA(+)/H(+) ANTIPORTER 1"/>
    <property type="match status" value="1"/>
</dbReference>
<feature type="transmembrane region" description="Helical" evidence="9">
    <location>
        <begin position="220"/>
        <end position="239"/>
    </location>
</feature>
<keyword evidence="8 9" id="KW-0472">Membrane</keyword>
<evidence type="ECO:0000256" key="3">
    <source>
        <dbReference type="ARBA" id="ARBA00022449"/>
    </source>
</evidence>
<reference evidence="12 13" key="1">
    <citation type="submission" date="2018-05" db="EMBL/GenBank/DDBJ databases">
        <title>Salinimonas sp. HMF8227 Genome sequencing and assembly.</title>
        <authorList>
            <person name="Kang H."/>
            <person name="Kang J."/>
            <person name="Cha I."/>
            <person name="Kim H."/>
            <person name="Joh K."/>
        </authorList>
    </citation>
    <scope>NUCLEOTIDE SEQUENCE [LARGE SCALE GENOMIC DNA]</scope>
    <source>
        <strain evidence="12 13">HMF8227</strain>
    </source>
</reference>
<feature type="transmembrane region" description="Helical" evidence="9">
    <location>
        <begin position="118"/>
        <end position="138"/>
    </location>
</feature>
<dbReference type="InterPro" id="IPR038770">
    <property type="entry name" value="Na+/solute_symporter_sf"/>
</dbReference>
<feature type="transmembrane region" description="Helical" evidence="9">
    <location>
        <begin position="365"/>
        <end position="383"/>
    </location>
</feature>
<sequence>MHGEVLASLAAILTVGMACQWVAWRLKLPAILFLLLSGIVAGPVLGVFEPDPLFGDLLFPFISLAVAVILFEGSLTLKFREIPGLEKVIRNLITGGVLITWLVTAITTRWLLGFSWEIAMLFGAIMVVTGPTVIVPMLRTIRPKERVANTLRWEGILIDPIGATLAILVYQFILSEGTQGGVISGAVVFGKILLIGCVLGAFAGYLLAVILRRHWVPRYLHNYLALALVCGVFAISDMLQAESGLLTVTVMGVLLANLKGIDLEGILDFKENLSVLLISTLFIVLAARMDADAFLSLGWGALAVFGVIQLVSRPLSVYASSWGSKLTLPERHLLAWIAPRGIVAAAISALFAIKLDAVGYEQAHQLVPLTFMVIIGTVLLQSVTAGPLARGLKVAQPEPEGFLIVGANRVAQTLGKALKDNDIRVVLADDNWSCVKEAEMRGLAAYWGNPASEHAERHLDLAGIGHLMAMSEDLELNALVAHYYRQEFEPNRIFTIRNRLTKSGEQRKKSKFRYGGQHLFGDKVSYTGLKKSLQEKAEIHTTELTEEFDFEQLLKDSDADVLPLFAIDEKESVHVFTSERQLTPAKGWKIISLKQPRAKTEPESEKAE</sequence>
<feature type="transmembrane region" description="Helical" evidence="9">
    <location>
        <begin position="150"/>
        <end position="173"/>
    </location>
</feature>
<evidence type="ECO:0000313" key="12">
    <source>
        <dbReference type="EMBL" id="AWL11552.1"/>
    </source>
</evidence>
<evidence type="ECO:0000256" key="4">
    <source>
        <dbReference type="ARBA" id="ARBA00022475"/>
    </source>
</evidence>
<evidence type="ECO:0000256" key="1">
    <source>
        <dbReference type="ARBA" id="ARBA00004651"/>
    </source>
</evidence>
<keyword evidence="5 9" id="KW-0812">Transmembrane</keyword>
<keyword evidence="13" id="KW-1185">Reference proteome</keyword>
<feature type="domain" description="Cation/H+ exchanger transmembrane" evidence="10">
    <location>
        <begin position="18"/>
        <end position="390"/>
    </location>
</feature>
<keyword evidence="2" id="KW-0813">Transport</keyword>
<feature type="transmembrane region" description="Helical" evidence="9">
    <location>
        <begin position="6"/>
        <end position="24"/>
    </location>
</feature>
<feature type="transmembrane region" description="Helical" evidence="9">
    <location>
        <begin position="31"/>
        <end position="48"/>
    </location>
</feature>
<proteinExistence type="predicted"/>
<dbReference type="Pfam" id="PF02254">
    <property type="entry name" value="TrkA_N"/>
    <property type="match status" value="1"/>
</dbReference>
<evidence type="ECO:0000256" key="6">
    <source>
        <dbReference type="ARBA" id="ARBA00022989"/>
    </source>
</evidence>
<feature type="transmembrane region" description="Helical" evidence="9">
    <location>
        <begin position="333"/>
        <end position="353"/>
    </location>
</feature>
<dbReference type="InterPro" id="IPR036291">
    <property type="entry name" value="NAD(P)-bd_dom_sf"/>
</dbReference>
<feature type="domain" description="RCK N-terminal" evidence="11">
    <location>
        <begin position="402"/>
        <end position="495"/>
    </location>
</feature>
<dbReference type="GO" id="GO:0015297">
    <property type="term" value="F:antiporter activity"/>
    <property type="evidence" value="ECO:0007669"/>
    <property type="project" value="UniProtKB-KW"/>
</dbReference>
<name>A0A2S2E205_9ALTE</name>
<keyword evidence="7" id="KW-0406">Ion transport</keyword>
<keyword evidence="4" id="KW-1003">Cell membrane</keyword>
<keyword evidence="6 9" id="KW-1133">Transmembrane helix</keyword>
<protein>
    <submittedName>
        <fullName evidence="12">K(+)/H(+) antiporter NhaP2</fullName>
    </submittedName>
</protein>
<dbReference type="GO" id="GO:0005886">
    <property type="term" value="C:plasma membrane"/>
    <property type="evidence" value="ECO:0007669"/>
    <property type="project" value="UniProtKB-SubCell"/>
</dbReference>
<dbReference type="Proteomes" id="UP000245728">
    <property type="component" value="Chromosome"/>
</dbReference>
<dbReference type="EMBL" id="CP029347">
    <property type="protein sequence ID" value="AWL11552.1"/>
    <property type="molecule type" value="Genomic_DNA"/>
</dbReference>
<evidence type="ECO:0000259" key="10">
    <source>
        <dbReference type="Pfam" id="PF00999"/>
    </source>
</evidence>
<feature type="transmembrane region" description="Helical" evidence="9">
    <location>
        <begin position="92"/>
        <end position="112"/>
    </location>
</feature>
<organism evidence="12 13">
    <name type="scientific">Saliniradius amylolyticus</name>
    <dbReference type="NCBI Taxonomy" id="2183582"/>
    <lineage>
        <taxon>Bacteria</taxon>
        <taxon>Pseudomonadati</taxon>
        <taxon>Pseudomonadota</taxon>
        <taxon>Gammaproteobacteria</taxon>
        <taxon>Alteromonadales</taxon>
        <taxon>Alteromonadaceae</taxon>
        <taxon>Saliniradius</taxon>
    </lineage>
</organism>
<feature type="transmembrane region" description="Helical" evidence="9">
    <location>
        <begin position="54"/>
        <end position="71"/>
    </location>
</feature>
<dbReference type="Gene3D" id="3.40.50.720">
    <property type="entry name" value="NAD(P)-binding Rossmann-like Domain"/>
    <property type="match status" value="1"/>
</dbReference>
<evidence type="ECO:0000256" key="9">
    <source>
        <dbReference type="SAM" id="Phobius"/>
    </source>
</evidence>
<dbReference type="GO" id="GO:0006813">
    <property type="term" value="P:potassium ion transport"/>
    <property type="evidence" value="ECO:0007669"/>
    <property type="project" value="InterPro"/>
</dbReference>
<dbReference type="AlphaFoldDB" id="A0A2S2E205"/>
<dbReference type="PANTHER" id="PTHR32507:SF0">
    <property type="entry name" value="NA(+)_H(+) ANTIPORTER 2-RELATED"/>
    <property type="match status" value="1"/>
</dbReference>
<feature type="transmembrane region" description="Helical" evidence="9">
    <location>
        <begin position="273"/>
        <end position="289"/>
    </location>
</feature>
<dbReference type="SUPFAM" id="SSF51735">
    <property type="entry name" value="NAD(P)-binding Rossmann-fold domains"/>
    <property type="match status" value="1"/>
</dbReference>
<dbReference type="GO" id="GO:1902600">
    <property type="term" value="P:proton transmembrane transport"/>
    <property type="evidence" value="ECO:0007669"/>
    <property type="project" value="InterPro"/>
</dbReference>
<dbReference type="KEGG" id="salh:HMF8227_01065"/>
<accession>A0A2S2E205</accession>
<dbReference type="InterPro" id="IPR003148">
    <property type="entry name" value="RCK_N"/>
</dbReference>
<feature type="transmembrane region" description="Helical" evidence="9">
    <location>
        <begin position="185"/>
        <end position="208"/>
    </location>
</feature>